<accession>A0ABV7H5S4</accession>
<name>A0ABV7H5S4_9BURK</name>
<comment type="caution">
    <text evidence="11">The sequence shown here is derived from an EMBL/GenBank/DDBJ whole genome shotgun (WGS) entry which is preliminary data.</text>
</comment>
<dbReference type="PANTHER" id="PTHR21320:SF3">
    <property type="entry name" value="CYTOCHROME C OXIDASE ASSEMBLY PROTEIN COX11, MITOCHONDRIAL-RELATED"/>
    <property type="match status" value="1"/>
</dbReference>
<dbReference type="SUPFAM" id="SSF110111">
    <property type="entry name" value="Ctag/Cox11"/>
    <property type="match status" value="1"/>
</dbReference>
<dbReference type="Proteomes" id="UP001595556">
    <property type="component" value="Unassembled WGS sequence"/>
</dbReference>
<evidence type="ECO:0000313" key="11">
    <source>
        <dbReference type="EMBL" id="MFC3149224.1"/>
    </source>
</evidence>
<dbReference type="Pfam" id="PF04442">
    <property type="entry name" value="CtaG_Cox11"/>
    <property type="match status" value="1"/>
</dbReference>
<dbReference type="RefSeq" id="WP_377305824.1">
    <property type="nucleotide sequence ID" value="NZ_CP180191.1"/>
</dbReference>
<sequence>MSEQQSTPQDNGSDNKTMVRKLIVIIAVMFAFGWALIPIYRKICEVTGINILAWDAKMGPDAVAEMKNTQIDTSRKVSVEFDANVQGPWRMVPTKNAISVHPGELITVMYEIANQQPRAVSGQAIPSYAPMNSAQHFHKMECFCFSQHTLAANEVKQFPVTFVVDADLPRDVANITLSFTFFEVGGAASSAQAPAGSDKRS</sequence>
<evidence type="ECO:0000256" key="8">
    <source>
        <dbReference type="ARBA" id="ARBA00023008"/>
    </source>
</evidence>
<dbReference type="PIRSF" id="PIRSF005413">
    <property type="entry name" value="COX11"/>
    <property type="match status" value="1"/>
</dbReference>
<evidence type="ECO:0000256" key="6">
    <source>
        <dbReference type="ARBA" id="ARBA00022968"/>
    </source>
</evidence>
<proteinExistence type="inferred from homology"/>
<dbReference type="PANTHER" id="PTHR21320">
    <property type="entry name" value="CYTOCHROME C OXIDASE ASSEMBLY PROTEIN COX11-RELATED"/>
    <property type="match status" value="1"/>
</dbReference>
<organism evidence="11 12">
    <name type="scientific">Piscinibacterium candidicorallinum</name>
    <dbReference type="NCBI Taxonomy" id="1793872"/>
    <lineage>
        <taxon>Bacteria</taxon>
        <taxon>Pseudomonadati</taxon>
        <taxon>Pseudomonadota</taxon>
        <taxon>Betaproteobacteria</taxon>
        <taxon>Burkholderiales</taxon>
        <taxon>Piscinibacterium</taxon>
    </lineage>
</organism>
<feature type="transmembrane region" description="Helical" evidence="10">
    <location>
        <begin position="21"/>
        <end position="40"/>
    </location>
</feature>
<keyword evidence="9 10" id="KW-0472">Membrane</keyword>
<comment type="function">
    <text evidence="1">Exerts its effect at some terminal stage of cytochrome c oxidase synthesis, probably by being involved in the insertion of the copper B into subunit I.</text>
</comment>
<dbReference type="NCBIfam" id="NF003465">
    <property type="entry name" value="PRK05089.1"/>
    <property type="match status" value="1"/>
</dbReference>
<evidence type="ECO:0000256" key="5">
    <source>
        <dbReference type="ARBA" id="ARBA00022692"/>
    </source>
</evidence>
<gene>
    <name evidence="11" type="ORF">ACFOEN_16500</name>
</gene>
<comment type="similarity">
    <text evidence="3">Belongs to the COX11/CtaG family.</text>
</comment>
<evidence type="ECO:0000256" key="3">
    <source>
        <dbReference type="ARBA" id="ARBA00009620"/>
    </source>
</evidence>
<keyword evidence="12" id="KW-1185">Reference proteome</keyword>
<keyword evidence="6" id="KW-0735">Signal-anchor</keyword>
<comment type="subcellular location">
    <subcellularLocation>
        <location evidence="2">Cell inner membrane</location>
        <topology evidence="2">Single-pass type II membrane protein</topology>
        <orientation evidence="2">Periplasmic side</orientation>
    </subcellularLocation>
</comment>
<dbReference type="EMBL" id="JBHRTI010000010">
    <property type="protein sequence ID" value="MFC3149224.1"/>
    <property type="molecule type" value="Genomic_DNA"/>
</dbReference>
<evidence type="ECO:0000256" key="9">
    <source>
        <dbReference type="ARBA" id="ARBA00023136"/>
    </source>
</evidence>
<evidence type="ECO:0000256" key="7">
    <source>
        <dbReference type="ARBA" id="ARBA00022989"/>
    </source>
</evidence>
<protein>
    <recommendedName>
        <fullName evidence="4">Cytochrome c oxidase assembly protein CtaG</fullName>
    </recommendedName>
</protein>
<dbReference type="InterPro" id="IPR007533">
    <property type="entry name" value="Cyt_c_oxidase_assmbl_CtaG"/>
</dbReference>
<reference evidence="12" key="1">
    <citation type="journal article" date="2019" name="Int. J. Syst. Evol. Microbiol.">
        <title>The Global Catalogue of Microorganisms (GCM) 10K type strain sequencing project: providing services to taxonomists for standard genome sequencing and annotation.</title>
        <authorList>
            <consortium name="The Broad Institute Genomics Platform"/>
            <consortium name="The Broad Institute Genome Sequencing Center for Infectious Disease"/>
            <person name="Wu L."/>
            <person name="Ma J."/>
        </authorList>
    </citation>
    <scope>NUCLEOTIDE SEQUENCE [LARGE SCALE GENOMIC DNA]</scope>
    <source>
        <strain evidence="12">KCTC 52168</strain>
    </source>
</reference>
<evidence type="ECO:0000256" key="1">
    <source>
        <dbReference type="ARBA" id="ARBA00004007"/>
    </source>
</evidence>
<evidence type="ECO:0000256" key="4">
    <source>
        <dbReference type="ARBA" id="ARBA00015384"/>
    </source>
</evidence>
<evidence type="ECO:0000256" key="2">
    <source>
        <dbReference type="ARBA" id="ARBA00004382"/>
    </source>
</evidence>
<keyword evidence="5 10" id="KW-0812">Transmembrane</keyword>
<evidence type="ECO:0000256" key="10">
    <source>
        <dbReference type="SAM" id="Phobius"/>
    </source>
</evidence>
<evidence type="ECO:0000313" key="12">
    <source>
        <dbReference type="Proteomes" id="UP001595556"/>
    </source>
</evidence>
<dbReference type="InterPro" id="IPR023471">
    <property type="entry name" value="CtaG/Cox11_dom_sf"/>
</dbReference>
<dbReference type="Gene3D" id="2.60.370.10">
    <property type="entry name" value="Ctag/Cox11"/>
    <property type="match status" value="1"/>
</dbReference>
<keyword evidence="7 10" id="KW-1133">Transmembrane helix</keyword>
<keyword evidence="8" id="KW-0186">Copper</keyword>